<dbReference type="KEGG" id="nta:107796288"/>
<dbReference type="GO" id="GO:0003723">
    <property type="term" value="F:RNA binding"/>
    <property type="evidence" value="ECO:0000318"/>
    <property type="project" value="GO_Central"/>
</dbReference>
<proteinExistence type="predicted"/>
<dbReference type="STRING" id="4097.A0A1S4AD48"/>
<dbReference type="PANTHER" id="PTHR14369:SF0">
    <property type="entry name" value="SURFEIT LOCUS PROTEIN 6"/>
    <property type="match status" value="1"/>
</dbReference>
<dbReference type="GO" id="GO:0042273">
    <property type="term" value="P:ribosomal large subunit biogenesis"/>
    <property type="evidence" value="ECO:0000318"/>
    <property type="project" value="GO_Central"/>
</dbReference>
<keyword evidence="2" id="KW-1133">Transmembrane helix</keyword>
<dbReference type="RefSeq" id="XP_016474531.1">
    <property type="nucleotide sequence ID" value="XM_016619045.1"/>
</dbReference>
<feature type="region of interest" description="Disordered" evidence="1">
    <location>
        <begin position="1"/>
        <end position="118"/>
    </location>
</feature>
<dbReference type="GO" id="GO:0003677">
    <property type="term" value="F:DNA binding"/>
    <property type="evidence" value="ECO:0000318"/>
    <property type="project" value="GO_Central"/>
</dbReference>
<keyword evidence="2" id="KW-0812">Transmembrane</keyword>
<gene>
    <name evidence="3" type="primary">LOC107796288</name>
</gene>
<protein>
    <submittedName>
        <fullName evidence="3">Protein PXR1-like</fullName>
    </submittedName>
</protein>
<organism evidence="3">
    <name type="scientific">Nicotiana tabacum</name>
    <name type="common">Common tobacco</name>
    <dbReference type="NCBI Taxonomy" id="4097"/>
    <lineage>
        <taxon>Eukaryota</taxon>
        <taxon>Viridiplantae</taxon>
        <taxon>Streptophyta</taxon>
        <taxon>Embryophyta</taxon>
        <taxon>Tracheophyta</taxon>
        <taxon>Spermatophyta</taxon>
        <taxon>Magnoliopsida</taxon>
        <taxon>eudicotyledons</taxon>
        <taxon>Gunneridae</taxon>
        <taxon>Pentapetalae</taxon>
        <taxon>asterids</taxon>
        <taxon>lamiids</taxon>
        <taxon>Solanales</taxon>
        <taxon>Solanaceae</taxon>
        <taxon>Nicotianoideae</taxon>
        <taxon>Nicotianeae</taxon>
        <taxon>Nicotiana</taxon>
    </lineage>
</organism>
<dbReference type="GO" id="GO:0005730">
    <property type="term" value="C:nucleolus"/>
    <property type="evidence" value="ECO:0000318"/>
    <property type="project" value="GO_Central"/>
</dbReference>
<dbReference type="PaxDb" id="4097-A0A1S4AD48"/>
<dbReference type="GO" id="GO:0042274">
    <property type="term" value="P:ribosomal small subunit biogenesis"/>
    <property type="evidence" value="ECO:0000318"/>
    <property type="project" value="GO_Central"/>
</dbReference>
<feature type="compositionally biased region" description="Polar residues" evidence="1">
    <location>
        <begin position="16"/>
        <end position="25"/>
    </location>
</feature>
<feature type="compositionally biased region" description="Basic residues" evidence="1">
    <location>
        <begin position="35"/>
        <end position="72"/>
    </location>
</feature>
<dbReference type="OrthoDB" id="1746885at2759"/>
<feature type="compositionally biased region" description="Basic and acidic residues" evidence="1">
    <location>
        <begin position="104"/>
        <end position="118"/>
    </location>
</feature>
<keyword evidence="2" id="KW-0472">Membrane</keyword>
<dbReference type="AlphaFoldDB" id="A0A1S4AD48"/>
<evidence type="ECO:0000256" key="1">
    <source>
        <dbReference type="SAM" id="MobiDB-lite"/>
    </source>
</evidence>
<feature type="transmembrane region" description="Helical" evidence="2">
    <location>
        <begin position="157"/>
        <end position="174"/>
    </location>
</feature>
<evidence type="ECO:0000313" key="3">
    <source>
        <dbReference type="RefSeq" id="XP_016474531.1"/>
    </source>
</evidence>
<sequence length="176" mass="21436">MMQRLRKKIEMLFGNNRGTGKNNKPNSHRVENNAKSKKRKRSEWQGNRKKRKASKAKELKRVKRQKKVKRENRKVAERELWKAAAKRAMRVEAYDNPSKPKQSMKKETRRNEKSREKWKERVETREKFKEERHQKRRNNIAAKVKVKKLRKIAKTKPVMLQSLFYIFLVFYFIVKI</sequence>
<dbReference type="InterPro" id="IPR007019">
    <property type="entry name" value="SURF6"/>
</dbReference>
<name>A0A1S4AD48_TOBAC</name>
<dbReference type="PANTHER" id="PTHR14369">
    <property type="entry name" value="SURFEIT LOCUS PROTEIN 6"/>
    <property type="match status" value="1"/>
</dbReference>
<accession>A0A1S4AD48</accession>
<reference evidence="3" key="1">
    <citation type="submission" date="2025-08" db="UniProtKB">
        <authorList>
            <consortium name="RefSeq"/>
        </authorList>
    </citation>
    <scope>IDENTIFICATION</scope>
</reference>
<evidence type="ECO:0000256" key="2">
    <source>
        <dbReference type="SAM" id="Phobius"/>
    </source>
</evidence>